<dbReference type="InterPro" id="IPR003594">
    <property type="entry name" value="HATPase_dom"/>
</dbReference>
<reference evidence="12 13" key="1">
    <citation type="submission" date="2019-06" db="EMBL/GenBank/DDBJ databases">
        <title>Sequencing the genomes of 1000 actinobacteria strains.</title>
        <authorList>
            <person name="Klenk H.-P."/>
        </authorList>
    </citation>
    <scope>NUCLEOTIDE SEQUENCE [LARGE SCALE GENOMIC DNA]</scope>
    <source>
        <strain evidence="12 13">DSM 18607</strain>
    </source>
</reference>
<keyword evidence="7" id="KW-0067">ATP-binding</keyword>
<keyword evidence="6 12" id="KW-0418">Kinase</keyword>
<evidence type="ECO:0000256" key="4">
    <source>
        <dbReference type="ARBA" id="ARBA00022679"/>
    </source>
</evidence>
<dbReference type="EC" id="2.7.13.3" evidence="2"/>
<keyword evidence="10" id="KW-0812">Transmembrane</keyword>
<organism evidence="12 13">
    <name type="scientific">Lapillicoccus jejuensis</name>
    <dbReference type="NCBI Taxonomy" id="402171"/>
    <lineage>
        <taxon>Bacteria</taxon>
        <taxon>Bacillati</taxon>
        <taxon>Actinomycetota</taxon>
        <taxon>Actinomycetes</taxon>
        <taxon>Micrococcales</taxon>
        <taxon>Intrasporangiaceae</taxon>
        <taxon>Lapillicoccus</taxon>
    </lineage>
</organism>
<dbReference type="Pfam" id="PF07730">
    <property type="entry name" value="HisKA_3"/>
    <property type="match status" value="1"/>
</dbReference>
<evidence type="ECO:0000256" key="3">
    <source>
        <dbReference type="ARBA" id="ARBA00022553"/>
    </source>
</evidence>
<keyword evidence="4" id="KW-0808">Transferase</keyword>
<dbReference type="SUPFAM" id="SSF55874">
    <property type="entry name" value="ATPase domain of HSP90 chaperone/DNA topoisomerase II/histidine kinase"/>
    <property type="match status" value="1"/>
</dbReference>
<feature type="transmembrane region" description="Helical" evidence="10">
    <location>
        <begin position="143"/>
        <end position="165"/>
    </location>
</feature>
<dbReference type="Gene3D" id="3.30.565.10">
    <property type="entry name" value="Histidine kinase-like ATPase, C-terminal domain"/>
    <property type="match status" value="1"/>
</dbReference>
<keyword evidence="13" id="KW-1185">Reference proteome</keyword>
<dbReference type="AlphaFoldDB" id="A0A542DYM2"/>
<feature type="transmembrane region" description="Helical" evidence="10">
    <location>
        <begin position="185"/>
        <end position="208"/>
    </location>
</feature>
<dbReference type="Pfam" id="PF02518">
    <property type="entry name" value="HATPase_c"/>
    <property type="match status" value="1"/>
</dbReference>
<proteinExistence type="predicted"/>
<dbReference type="InterPro" id="IPR011712">
    <property type="entry name" value="Sig_transdc_His_kin_sub3_dim/P"/>
</dbReference>
<evidence type="ECO:0000313" key="12">
    <source>
        <dbReference type="EMBL" id="TQJ08201.1"/>
    </source>
</evidence>
<feature type="transmembrane region" description="Helical" evidence="10">
    <location>
        <begin position="107"/>
        <end position="131"/>
    </location>
</feature>
<dbReference type="Proteomes" id="UP000317893">
    <property type="component" value="Unassembled WGS sequence"/>
</dbReference>
<dbReference type="RefSeq" id="WP_141847743.1">
    <property type="nucleotide sequence ID" value="NZ_BAAAPR010000002.1"/>
</dbReference>
<dbReference type="PANTHER" id="PTHR24421:SF10">
    <property type="entry name" value="NITRATE_NITRITE SENSOR PROTEIN NARQ"/>
    <property type="match status" value="1"/>
</dbReference>
<evidence type="ECO:0000259" key="11">
    <source>
        <dbReference type="SMART" id="SM00387"/>
    </source>
</evidence>
<evidence type="ECO:0000256" key="10">
    <source>
        <dbReference type="SAM" id="Phobius"/>
    </source>
</evidence>
<gene>
    <name evidence="12" type="ORF">FB458_1285</name>
</gene>
<evidence type="ECO:0000256" key="7">
    <source>
        <dbReference type="ARBA" id="ARBA00022840"/>
    </source>
</evidence>
<feature type="domain" description="Histidine kinase/HSP90-like ATPase" evidence="11">
    <location>
        <begin position="368"/>
        <end position="461"/>
    </location>
</feature>
<keyword evidence="8" id="KW-0902">Two-component regulatory system</keyword>
<evidence type="ECO:0000256" key="5">
    <source>
        <dbReference type="ARBA" id="ARBA00022741"/>
    </source>
</evidence>
<comment type="catalytic activity">
    <reaction evidence="1">
        <text>ATP + protein L-histidine = ADP + protein N-phospho-L-histidine.</text>
        <dbReference type="EC" id="2.7.13.3"/>
    </reaction>
</comment>
<dbReference type="GO" id="GO:0046983">
    <property type="term" value="F:protein dimerization activity"/>
    <property type="evidence" value="ECO:0007669"/>
    <property type="project" value="InterPro"/>
</dbReference>
<evidence type="ECO:0000256" key="6">
    <source>
        <dbReference type="ARBA" id="ARBA00022777"/>
    </source>
</evidence>
<dbReference type="InterPro" id="IPR050482">
    <property type="entry name" value="Sensor_HK_TwoCompSys"/>
</dbReference>
<keyword evidence="3" id="KW-0597">Phosphoprotein</keyword>
<name>A0A542DYM2_9MICO</name>
<comment type="caution">
    <text evidence="12">The sequence shown here is derived from an EMBL/GenBank/DDBJ whole genome shotgun (WGS) entry which is preliminary data.</text>
</comment>
<evidence type="ECO:0000256" key="9">
    <source>
        <dbReference type="SAM" id="MobiDB-lite"/>
    </source>
</evidence>
<accession>A0A542DYM2</accession>
<sequence length="463" mass="48830">MSQAVVPRPQTVTRDAAGSLRGRVAAWFALDDLWERPVPPAALRRDLLFALATFALAVLGLELARGAGIVSGHAVWAEYLGLVVMTAPVVTRRVAPVPSAVGASLAFFAVGLTLPDVAAQVAVQVVYFVALFSGMAWARNRRVVLVAMGAVLLLMFGWLTVQFSLGSTIDEIRRETQGRGGSGLLGPIAATVVYAFVLNVVYFGGAVLGGQAAWRAARARARLADQAGTLADQAQRLREHAVVQERLRIARELHDVVAHHVSVMGVQAAAARRVMDRDPAAAAEALGSVEESAREAVTQMRSLVGTLREGGEAGPATRPGADGPTDRSPEPGLGDLPRLVEEARRTGLDVGWTLVERTPGCAAQVGPSQGLALYRTVQEALSNVRRHSTARAVRVVLRVDPQAGFAEVEVLDDGRPRSGTSGSGLGVLGMRERVRSLGGAVEVGPRVMGGYRVRVRLPLGSGS</sequence>
<protein>
    <recommendedName>
        <fullName evidence="2">histidine kinase</fullName>
        <ecNumber evidence="2">2.7.13.3</ecNumber>
    </recommendedName>
</protein>
<dbReference type="GO" id="GO:0005524">
    <property type="term" value="F:ATP binding"/>
    <property type="evidence" value="ECO:0007669"/>
    <property type="project" value="UniProtKB-KW"/>
</dbReference>
<dbReference type="CDD" id="cd16917">
    <property type="entry name" value="HATPase_UhpB-NarQ-NarX-like"/>
    <property type="match status" value="1"/>
</dbReference>
<dbReference type="InterPro" id="IPR036890">
    <property type="entry name" value="HATPase_C_sf"/>
</dbReference>
<evidence type="ECO:0000256" key="2">
    <source>
        <dbReference type="ARBA" id="ARBA00012438"/>
    </source>
</evidence>
<keyword evidence="5" id="KW-0547">Nucleotide-binding</keyword>
<keyword evidence="10" id="KW-0472">Membrane</keyword>
<dbReference type="EMBL" id="VFMN01000001">
    <property type="protein sequence ID" value="TQJ08201.1"/>
    <property type="molecule type" value="Genomic_DNA"/>
</dbReference>
<dbReference type="SMART" id="SM00387">
    <property type="entry name" value="HATPase_c"/>
    <property type="match status" value="1"/>
</dbReference>
<evidence type="ECO:0000256" key="1">
    <source>
        <dbReference type="ARBA" id="ARBA00000085"/>
    </source>
</evidence>
<evidence type="ECO:0000256" key="8">
    <source>
        <dbReference type="ARBA" id="ARBA00023012"/>
    </source>
</evidence>
<dbReference type="Gene3D" id="1.20.5.1930">
    <property type="match status" value="1"/>
</dbReference>
<dbReference type="GO" id="GO:0000155">
    <property type="term" value="F:phosphorelay sensor kinase activity"/>
    <property type="evidence" value="ECO:0007669"/>
    <property type="project" value="InterPro"/>
</dbReference>
<dbReference type="PANTHER" id="PTHR24421">
    <property type="entry name" value="NITRATE/NITRITE SENSOR PROTEIN NARX-RELATED"/>
    <property type="match status" value="1"/>
</dbReference>
<dbReference type="GO" id="GO:0016020">
    <property type="term" value="C:membrane"/>
    <property type="evidence" value="ECO:0007669"/>
    <property type="project" value="InterPro"/>
</dbReference>
<feature type="transmembrane region" description="Helical" evidence="10">
    <location>
        <begin position="47"/>
        <end position="64"/>
    </location>
</feature>
<evidence type="ECO:0000313" key="13">
    <source>
        <dbReference type="Proteomes" id="UP000317893"/>
    </source>
</evidence>
<keyword evidence="10" id="KW-1133">Transmembrane helix</keyword>
<feature type="region of interest" description="Disordered" evidence="9">
    <location>
        <begin position="305"/>
        <end position="338"/>
    </location>
</feature>
<dbReference type="OrthoDB" id="227596at2"/>